<dbReference type="EMBL" id="JBHRSD010000015">
    <property type="protein sequence ID" value="MFC3032836.1"/>
    <property type="molecule type" value="Genomic_DNA"/>
</dbReference>
<dbReference type="InterPro" id="IPR012675">
    <property type="entry name" value="Beta-grasp_dom_sf"/>
</dbReference>
<evidence type="ECO:0000313" key="4">
    <source>
        <dbReference type="EMBL" id="MFC3032836.1"/>
    </source>
</evidence>
<comment type="caution">
    <text evidence="4">The sequence shown here is derived from an EMBL/GenBank/DDBJ whole genome shotgun (WGS) entry which is preliminary data.</text>
</comment>
<evidence type="ECO:0000256" key="2">
    <source>
        <dbReference type="ARBA" id="ARBA00024200"/>
    </source>
</evidence>
<evidence type="ECO:0000256" key="1">
    <source>
        <dbReference type="ARBA" id="ARBA00022741"/>
    </source>
</evidence>
<accession>A0ABV7CJX9</accession>
<keyword evidence="5" id="KW-1185">Reference proteome</keyword>
<comment type="similarity">
    <text evidence="2">Belongs to the MoaD family.</text>
</comment>
<evidence type="ECO:0000313" key="5">
    <source>
        <dbReference type="Proteomes" id="UP001595453"/>
    </source>
</evidence>
<dbReference type="InterPro" id="IPR016155">
    <property type="entry name" value="Mopterin_synth/thiamin_S_b"/>
</dbReference>
<dbReference type="InterPro" id="IPR003749">
    <property type="entry name" value="ThiS/MoaD-like"/>
</dbReference>
<dbReference type="InterPro" id="IPR044672">
    <property type="entry name" value="MOCS2A"/>
</dbReference>
<dbReference type="CDD" id="cd00754">
    <property type="entry name" value="Ubl_MoaD"/>
    <property type="match status" value="1"/>
</dbReference>
<gene>
    <name evidence="4" type="ORF">ACFOEE_09925</name>
</gene>
<organism evidence="4 5">
    <name type="scientific">Pseudoalteromonas fenneropenaei</name>
    <dbReference type="NCBI Taxonomy" id="1737459"/>
    <lineage>
        <taxon>Bacteria</taxon>
        <taxon>Pseudomonadati</taxon>
        <taxon>Pseudomonadota</taxon>
        <taxon>Gammaproteobacteria</taxon>
        <taxon>Alteromonadales</taxon>
        <taxon>Pseudoalteromonadaceae</taxon>
        <taxon>Pseudoalteromonas</taxon>
    </lineage>
</organism>
<reference evidence="5" key="1">
    <citation type="journal article" date="2019" name="Int. J. Syst. Evol. Microbiol.">
        <title>The Global Catalogue of Microorganisms (GCM) 10K type strain sequencing project: providing services to taxonomists for standard genome sequencing and annotation.</title>
        <authorList>
            <consortium name="The Broad Institute Genomics Platform"/>
            <consortium name="The Broad Institute Genome Sequencing Center for Infectious Disease"/>
            <person name="Wu L."/>
            <person name="Ma J."/>
        </authorList>
    </citation>
    <scope>NUCLEOTIDE SEQUENCE [LARGE SCALE GENOMIC DNA]</scope>
    <source>
        <strain evidence="5">KCTC 42730</strain>
    </source>
</reference>
<sequence length="81" mass="9032">MNKVLFFAQLRERLDCAEITVNATGLTVFELREKLAQSNERWHKWLLDKDVLVAVNQSLATANSKIGDGDEIAMFPPVTGG</sequence>
<dbReference type="PANTHER" id="PTHR33359">
    <property type="entry name" value="MOLYBDOPTERIN SYNTHASE SULFUR CARRIER SUBUNIT"/>
    <property type="match status" value="1"/>
</dbReference>
<name>A0ABV7CJX9_9GAMM</name>
<protein>
    <recommendedName>
        <fullName evidence="3">Molybdopterin synthase sulfur carrier subunit</fullName>
    </recommendedName>
</protein>
<dbReference type="Gene3D" id="3.10.20.30">
    <property type="match status" value="1"/>
</dbReference>
<dbReference type="SUPFAM" id="SSF54285">
    <property type="entry name" value="MoaD/ThiS"/>
    <property type="match status" value="1"/>
</dbReference>
<dbReference type="Proteomes" id="UP001595453">
    <property type="component" value="Unassembled WGS sequence"/>
</dbReference>
<dbReference type="Pfam" id="PF02597">
    <property type="entry name" value="ThiS"/>
    <property type="match status" value="1"/>
</dbReference>
<keyword evidence="1" id="KW-0547">Nucleotide-binding</keyword>
<evidence type="ECO:0000256" key="3">
    <source>
        <dbReference type="ARBA" id="ARBA00024247"/>
    </source>
</evidence>
<dbReference type="RefSeq" id="WP_377098459.1">
    <property type="nucleotide sequence ID" value="NZ_JBHRSD010000015.1"/>
</dbReference>
<proteinExistence type="inferred from homology"/>
<dbReference type="PANTHER" id="PTHR33359:SF1">
    <property type="entry name" value="MOLYBDOPTERIN SYNTHASE SULFUR CARRIER SUBUNIT"/>
    <property type="match status" value="1"/>
</dbReference>